<keyword evidence="3" id="KW-0812">Transmembrane</keyword>
<proteinExistence type="inferred from homology"/>
<dbReference type="Proteomes" id="UP001187192">
    <property type="component" value="Unassembled WGS sequence"/>
</dbReference>
<evidence type="ECO:0000256" key="3">
    <source>
        <dbReference type="ARBA" id="ARBA00022692"/>
    </source>
</evidence>
<evidence type="ECO:0000256" key="1">
    <source>
        <dbReference type="ARBA" id="ARBA00004141"/>
    </source>
</evidence>
<organism evidence="8 9">
    <name type="scientific">Ficus carica</name>
    <name type="common">Common fig</name>
    <dbReference type="NCBI Taxonomy" id="3494"/>
    <lineage>
        <taxon>Eukaryota</taxon>
        <taxon>Viridiplantae</taxon>
        <taxon>Streptophyta</taxon>
        <taxon>Embryophyta</taxon>
        <taxon>Tracheophyta</taxon>
        <taxon>Spermatophyta</taxon>
        <taxon>Magnoliopsida</taxon>
        <taxon>eudicotyledons</taxon>
        <taxon>Gunneridae</taxon>
        <taxon>Pentapetalae</taxon>
        <taxon>rosids</taxon>
        <taxon>fabids</taxon>
        <taxon>Rosales</taxon>
        <taxon>Moraceae</taxon>
        <taxon>Ficeae</taxon>
        <taxon>Ficus</taxon>
    </lineage>
</organism>
<keyword evidence="6" id="KW-0472">Membrane</keyword>
<evidence type="ECO:0000313" key="8">
    <source>
        <dbReference type="EMBL" id="GMN36092.1"/>
    </source>
</evidence>
<dbReference type="EMBL" id="BTGU01000006">
    <property type="protein sequence ID" value="GMN36092.1"/>
    <property type="molecule type" value="Genomic_DNA"/>
</dbReference>
<evidence type="ECO:0000256" key="5">
    <source>
        <dbReference type="ARBA" id="ARBA00022989"/>
    </source>
</evidence>
<keyword evidence="7" id="KW-0568">Pathogenesis-related protein</keyword>
<evidence type="ECO:0000313" key="9">
    <source>
        <dbReference type="Proteomes" id="UP001187192"/>
    </source>
</evidence>
<evidence type="ECO:0000256" key="4">
    <source>
        <dbReference type="ARBA" id="ARBA00022821"/>
    </source>
</evidence>
<gene>
    <name evidence="8" type="ORF">TIFTF001_005758</name>
</gene>
<dbReference type="AlphaFoldDB" id="A0AA87ZLE4"/>
<dbReference type="GO" id="GO:0016020">
    <property type="term" value="C:membrane"/>
    <property type="evidence" value="ECO:0007669"/>
    <property type="project" value="UniProtKB-SubCell"/>
</dbReference>
<keyword evidence="5" id="KW-1133">Transmembrane helix</keyword>
<dbReference type="Pfam" id="PF03094">
    <property type="entry name" value="Mlo"/>
    <property type="match status" value="1"/>
</dbReference>
<keyword evidence="9" id="KW-1185">Reference proteome</keyword>
<comment type="subcellular location">
    <subcellularLocation>
        <location evidence="1">Membrane</location>
        <topology evidence="1">Multi-pass membrane protein</topology>
    </subcellularLocation>
</comment>
<sequence>MMMKMGSSFKKAIFEEHIQEGLVGWARQAKKNKGVKRALNGSIQVDPNKEASVGVQMASVAMEEGQVGEIQHAPASDPDGLK</sequence>
<dbReference type="GO" id="GO:0006952">
    <property type="term" value="P:defense response"/>
    <property type="evidence" value="ECO:0007669"/>
    <property type="project" value="UniProtKB-KW"/>
</dbReference>
<protein>
    <submittedName>
        <fullName evidence="8">Uncharacterized protein</fullName>
    </submittedName>
</protein>
<dbReference type="InterPro" id="IPR004326">
    <property type="entry name" value="Mlo"/>
</dbReference>
<name>A0AA87ZLE4_FICCA</name>
<comment type="caution">
    <text evidence="8">The sequence shown here is derived from an EMBL/GenBank/DDBJ whole genome shotgun (WGS) entry which is preliminary data.</text>
</comment>
<accession>A0AA87ZLE4</accession>
<evidence type="ECO:0000256" key="7">
    <source>
        <dbReference type="ARBA" id="ARBA00023265"/>
    </source>
</evidence>
<reference evidence="8" key="1">
    <citation type="submission" date="2023-07" db="EMBL/GenBank/DDBJ databases">
        <title>draft genome sequence of fig (Ficus carica).</title>
        <authorList>
            <person name="Takahashi T."/>
            <person name="Nishimura K."/>
        </authorList>
    </citation>
    <scope>NUCLEOTIDE SEQUENCE</scope>
</reference>
<keyword evidence="4" id="KW-0611">Plant defense</keyword>
<evidence type="ECO:0000256" key="6">
    <source>
        <dbReference type="ARBA" id="ARBA00023136"/>
    </source>
</evidence>
<evidence type="ECO:0000256" key="2">
    <source>
        <dbReference type="ARBA" id="ARBA00006574"/>
    </source>
</evidence>
<comment type="similarity">
    <text evidence="2">Belongs to the MLO family.</text>
</comment>